<dbReference type="OrthoDB" id="25954at2"/>
<keyword evidence="2" id="KW-1185">Reference proteome</keyword>
<dbReference type="GO" id="GO:0020037">
    <property type="term" value="F:heme binding"/>
    <property type="evidence" value="ECO:0007669"/>
    <property type="project" value="InterPro"/>
</dbReference>
<dbReference type="SUPFAM" id="SSF46458">
    <property type="entry name" value="Globin-like"/>
    <property type="match status" value="1"/>
</dbReference>
<sequence>MLLKSEIKERQDVNLLVVSFYAKIREHEILGPIFNGIIKDWDSHLELLTDFWESQLLLKRKYIGNPIAVHQEVDKKMNHTITPEHFGLWLNEWFATIDELFEGEVAWIAKNRAQKMSTMLYMHIYQHRIKGN</sequence>
<evidence type="ECO:0000313" key="2">
    <source>
        <dbReference type="Proteomes" id="UP000184406"/>
    </source>
</evidence>
<dbReference type="EMBL" id="FQUX01000006">
    <property type="protein sequence ID" value="SHF69621.1"/>
    <property type="molecule type" value="Genomic_DNA"/>
</dbReference>
<reference evidence="2" key="1">
    <citation type="submission" date="2016-11" db="EMBL/GenBank/DDBJ databases">
        <authorList>
            <person name="Varghese N."/>
            <person name="Submissions S."/>
        </authorList>
    </citation>
    <scope>NUCLEOTIDE SEQUENCE [LARGE SCALE GENOMIC DNA]</scope>
    <source>
        <strain evidence="2">DSM 17539</strain>
    </source>
</reference>
<dbReference type="Proteomes" id="UP000184406">
    <property type="component" value="Unassembled WGS sequence"/>
</dbReference>
<dbReference type="InterPro" id="IPR012292">
    <property type="entry name" value="Globin/Proto"/>
</dbReference>
<gene>
    <name evidence="1" type="ORF">SAMN03080594_106214</name>
</gene>
<dbReference type="GO" id="GO:0019825">
    <property type="term" value="F:oxygen binding"/>
    <property type="evidence" value="ECO:0007669"/>
    <property type="project" value="InterPro"/>
</dbReference>
<dbReference type="CDD" id="cd08916">
    <property type="entry name" value="TrHb3_P"/>
    <property type="match status" value="1"/>
</dbReference>
<dbReference type="RefSeq" id="WP_072863604.1">
    <property type="nucleotide sequence ID" value="NZ_FQUX01000006.1"/>
</dbReference>
<organism evidence="1 2">
    <name type="scientific">Arenibacter palladensis</name>
    <dbReference type="NCBI Taxonomy" id="237373"/>
    <lineage>
        <taxon>Bacteria</taxon>
        <taxon>Pseudomonadati</taxon>
        <taxon>Bacteroidota</taxon>
        <taxon>Flavobacteriia</taxon>
        <taxon>Flavobacteriales</taxon>
        <taxon>Flavobacteriaceae</taxon>
        <taxon>Arenibacter</taxon>
    </lineage>
</organism>
<proteinExistence type="predicted"/>
<dbReference type="Gene3D" id="1.10.490.10">
    <property type="entry name" value="Globins"/>
    <property type="match status" value="1"/>
</dbReference>
<dbReference type="InterPro" id="IPR009050">
    <property type="entry name" value="Globin-like_sf"/>
</dbReference>
<accession>A0A1M5DRZ3</accession>
<protein>
    <submittedName>
        <fullName evidence="1">Hemoglobin</fullName>
    </submittedName>
</protein>
<name>A0A1M5DRZ3_9FLAO</name>
<dbReference type="AlphaFoldDB" id="A0A1M5DRZ3"/>
<evidence type="ECO:0000313" key="1">
    <source>
        <dbReference type="EMBL" id="SHF69621.1"/>
    </source>
</evidence>